<proteinExistence type="predicted"/>
<protein>
    <submittedName>
        <fullName evidence="1">Uncharacterized protein</fullName>
    </submittedName>
</protein>
<sequence length="122" mass="14050">MITKIFNTTTVADGSTERLTVHTKIGEFEVPGKRITCHVRPRDNDEYDAEFGKALVKKKFDILSTDDRIGQHMTMAKNLRAIAKNLMDIADKEERISDDMCGKVEDMKYACDYFIEKHFNNN</sequence>
<name>A0A8S5PK66_9CAUD</name>
<organism evidence="1">
    <name type="scientific">Siphoviridae sp. ctOSJ35</name>
    <dbReference type="NCBI Taxonomy" id="2825479"/>
    <lineage>
        <taxon>Viruses</taxon>
        <taxon>Duplodnaviria</taxon>
        <taxon>Heunggongvirae</taxon>
        <taxon>Uroviricota</taxon>
        <taxon>Caudoviricetes</taxon>
    </lineage>
</organism>
<dbReference type="EMBL" id="BK015447">
    <property type="protein sequence ID" value="DAE07298.1"/>
    <property type="molecule type" value="Genomic_DNA"/>
</dbReference>
<evidence type="ECO:0000313" key="1">
    <source>
        <dbReference type="EMBL" id="DAE07298.1"/>
    </source>
</evidence>
<reference evidence="1" key="1">
    <citation type="journal article" date="2021" name="Proc. Natl. Acad. Sci. U.S.A.">
        <title>A Catalog of Tens of Thousands of Viruses from Human Metagenomes Reveals Hidden Associations with Chronic Diseases.</title>
        <authorList>
            <person name="Tisza M.J."/>
            <person name="Buck C.B."/>
        </authorList>
    </citation>
    <scope>NUCLEOTIDE SEQUENCE</scope>
    <source>
        <strain evidence="1">CtOSJ35</strain>
    </source>
</reference>
<accession>A0A8S5PK66</accession>